<organism evidence="2 3">
    <name type="scientific">Kribbella pratensis</name>
    <dbReference type="NCBI Taxonomy" id="2512112"/>
    <lineage>
        <taxon>Bacteria</taxon>
        <taxon>Bacillati</taxon>
        <taxon>Actinomycetota</taxon>
        <taxon>Actinomycetes</taxon>
        <taxon>Propionibacteriales</taxon>
        <taxon>Kribbellaceae</taxon>
        <taxon>Kribbella</taxon>
    </lineage>
</organism>
<keyword evidence="3" id="KW-1185">Reference proteome</keyword>
<accession>A0A4R8C6D5</accession>
<evidence type="ECO:0000313" key="2">
    <source>
        <dbReference type="EMBL" id="TDW70771.1"/>
    </source>
</evidence>
<sequence>MTTDLRELLRTTAAEAGNTVDLAEEAVAERIRHRRARSRRLAIGGTALAAAVVIAGTTWAVRPGDGHPPAASGPTAAAVPPRIVTSDVDNLSGMEAALQATLTTDANGCVRPAAQSDVVLVWPRGYTVRGDSTSFEILDAANKVVARSGTPITMGGGGADRFQPTWTGRDCATGGPLWMVGGISARR</sequence>
<dbReference type="RefSeq" id="WP_134105915.1">
    <property type="nucleotide sequence ID" value="NZ_SODP01000002.1"/>
</dbReference>
<dbReference type="AlphaFoldDB" id="A0A4R8C6D5"/>
<dbReference type="EMBL" id="SODP01000002">
    <property type="protein sequence ID" value="TDW70771.1"/>
    <property type="molecule type" value="Genomic_DNA"/>
</dbReference>
<keyword evidence="1" id="KW-1133">Transmembrane helix</keyword>
<dbReference type="Proteomes" id="UP000295146">
    <property type="component" value="Unassembled WGS sequence"/>
</dbReference>
<dbReference type="OrthoDB" id="3825898at2"/>
<gene>
    <name evidence="2" type="ORF">EV653_4832</name>
</gene>
<proteinExistence type="predicted"/>
<evidence type="ECO:0000256" key="1">
    <source>
        <dbReference type="SAM" id="Phobius"/>
    </source>
</evidence>
<protein>
    <submittedName>
        <fullName evidence="2">Uncharacterized protein</fullName>
    </submittedName>
</protein>
<reference evidence="2 3" key="1">
    <citation type="submission" date="2019-03" db="EMBL/GenBank/DDBJ databases">
        <title>Genomic Encyclopedia of Type Strains, Phase III (KMG-III): the genomes of soil and plant-associated and newly described type strains.</title>
        <authorList>
            <person name="Whitman W."/>
        </authorList>
    </citation>
    <scope>NUCLEOTIDE SEQUENCE [LARGE SCALE GENOMIC DNA]</scope>
    <source>
        <strain evidence="2 3">VKM Ac-2573</strain>
    </source>
</reference>
<name>A0A4R8C6D5_9ACTN</name>
<feature type="transmembrane region" description="Helical" evidence="1">
    <location>
        <begin position="41"/>
        <end position="61"/>
    </location>
</feature>
<keyword evidence="1" id="KW-0812">Transmembrane</keyword>
<comment type="caution">
    <text evidence="2">The sequence shown here is derived from an EMBL/GenBank/DDBJ whole genome shotgun (WGS) entry which is preliminary data.</text>
</comment>
<evidence type="ECO:0000313" key="3">
    <source>
        <dbReference type="Proteomes" id="UP000295146"/>
    </source>
</evidence>
<keyword evidence="1" id="KW-0472">Membrane</keyword>